<sequence>MVIDSQSMMFGEPPGARVTLLRAPLEGIRPAAGPGEWYAPENDGTTGLALLPGTVPGGLACELVYDSGAVARATAHLLVVSFAVPVEALPVFDDWYDSEHSPLLLNAPSWLRIRRLYAPQAPDGELNCYVLHELADLEVLTGPDRDAATRGPKRAVVAEQAWYATSRRWRFTPYGAGPRA</sequence>
<evidence type="ECO:0000313" key="1">
    <source>
        <dbReference type="EMBL" id="GAA1767845.1"/>
    </source>
</evidence>
<organism evidence="1 2">
    <name type="scientific">Luedemannella helvata</name>
    <dbReference type="NCBI Taxonomy" id="349315"/>
    <lineage>
        <taxon>Bacteria</taxon>
        <taxon>Bacillati</taxon>
        <taxon>Actinomycetota</taxon>
        <taxon>Actinomycetes</taxon>
        <taxon>Micromonosporales</taxon>
        <taxon>Micromonosporaceae</taxon>
        <taxon>Luedemannella</taxon>
    </lineage>
</organism>
<proteinExistence type="predicted"/>
<evidence type="ECO:0000313" key="2">
    <source>
        <dbReference type="Proteomes" id="UP001500655"/>
    </source>
</evidence>
<dbReference type="Proteomes" id="UP001500655">
    <property type="component" value="Unassembled WGS sequence"/>
</dbReference>
<accession>A0ABP4X569</accession>
<comment type="caution">
    <text evidence="1">The sequence shown here is derived from an EMBL/GenBank/DDBJ whole genome shotgun (WGS) entry which is preliminary data.</text>
</comment>
<protein>
    <submittedName>
        <fullName evidence="1">Uncharacterized protein</fullName>
    </submittedName>
</protein>
<dbReference type="EMBL" id="BAAALS010000024">
    <property type="protein sequence ID" value="GAA1767845.1"/>
    <property type="molecule type" value="Genomic_DNA"/>
</dbReference>
<gene>
    <name evidence="1" type="ORF">GCM10009681_43630</name>
</gene>
<name>A0ABP4X569_9ACTN</name>
<reference evidence="2" key="1">
    <citation type="journal article" date="2019" name="Int. J. Syst. Evol. Microbiol.">
        <title>The Global Catalogue of Microorganisms (GCM) 10K type strain sequencing project: providing services to taxonomists for standard genome sequencing and annotation.</title>
        <authorList>
            <consortium name="The Broad Institute Genomics Platform"/>
            <consortium name="The Broad Institute Genome Sequencing Center for Infectious Disease"/>
            <person name="Wu L."/>
            <person name="Ma J."/>
        </authorList>
    </citation>
    <scope>NUCLEOTIDE SEQUENCE [LARGE SCALE GENOMIC DNA]</scope>
    <source>
        <strain evidence="2">JCM 13249</strain>
    </source>
</reference>
<keyword evidence="2" id="KW-1185">Reference proteome</keyword>